<feature type="transmembrane region" description="Helical" evidence="8">
    <location>
        <begin position="178"/>
        <end position="201"/>
    </location>
</feature>
<comment type="similarity">
    <text evidence="8">Belongs to the binding-protein-dependent transport system permease family.</text>
</comment>
<dbReference type="EMBL" id="JABCAG010000003">
    <property type="protein sequence ID" value="NMP57299.1"/>
    <property type="molecule type" value="Genomic_DNA"/>
</dbReference>
<evidence type="ECO:0000313" key="12">
    <source>
        <dbReference type="Proteomes" id="UP000189299"/>
    </source>
</evidence>
<evidence type="ECO:0000313" key="10">
    <source>
        <dbReference type="EMBL" id="NMP57299.1"/>
    </source>
</evidence>
<dbReference type="InterPro" id="IPR035906">
    <property type="entry name" value="MetI-like_sf"/>
</dbReference>
<reference evidence="10 13" key="2">
    <citation type="submission" date="2020-04" db="EMBL/GenBank/DDBJ databases">
        <authorList>
            <person name="Abaymova A."/>
            <person name="Teymurazov M."/>
            <person name="Tazyna O."/>
            <person name="Chatushin Y."/>
            <person name="Svetoch E."/>
            <person name="Pereligyn V."/>
            <person name="Pohylenko V."/>
            <person name="Platonov M."/>
            <person name="Kartsev N."/>
            <person name="Skryabin Y."/>
            <person name="Sizova A."/>
            <person name="Solomentsev V."/>
            <person name="Kislichkina A."/>
            <person name="Bogun A."/>
        </authorList>
    </citation>
    <scope>NUCLEOTIDE SEQUENCE [LARGE SCALE GENOMIC DNA]</scope>
    <source>
        <strain evidence="10">SCPM-O-B-8398</strain>
        <strain evidence="13">SCPM-O-B-8398 (E28)</strain>
    </source>
</reference>
<dbReference type="Pfam" id="PF00528">
    <property type="entry name" value="BPD_transp_1"/>
    <property type="match status" value="1"/>
</dbReference>
<feature type="transmembrane region" description="Helical" evidence="8">
    <location>
        <begin position="145"/>
        <end position="172"/>
    </location>
</feature>
<evidence type="ECO:0000256" key="4">
    <source>
        <dbReference type="ARBA" id="ARBA00022989"/>
    </source>
</evidence>
<feature type="domain" description="ABC transmembrane type-1" evidence="9">
    <location>
        <begin position="19"/>
        <end position="202"/>
    </location>
</feature>
<dbReference type="InterPro" id="IPR051204">
    <property type="entry name" value="ABC_transp_perm/SBD"/>
</dbReference>
<dbReference type="SUPFAM" id="SSF53850">
    <property type="entry name" value="Periplasmic binding protein-like II"/>
    <property type="match status" value="1"/>
</dbReference>
<evidence type="ECO:0000313" key="13">
    <source>
        <dbReference type="Proteomes" id="UP000557857"/>
    </source>
</evidence>
<proteinExistence type="inferred from homology"/>
<dbReference type="GO" id="GO:0022857">
    <property type="term" value="F:transmembrane transporter activity"/>
    <property type="evidence" value="ECO:0007669"/>
    <property type="project" value="InterPro"/>
</dbReference>
<evidence type="ECO:0000256" key="2">
    <source>
        <dbReference type="ARBA" id="ARBA00022448"/>
    </source>
</evidence>
<evidence type="ECO:0000256" key="8">
    <source>
        <dbReference type="RuleBase" id="RU363032"/>
    </source>
</evidence>
<evidence type="ECO:0000256" key="5">
    <source>
        <dbReference type="ARBA" id="ARBA00023136"/>
    </source>
</evidence>
<reference evidence="11 12" key="1">
    <citation type="submission" date="2016-12" db="EMBL/GenBank/DDBJ databases">
        <authorList>
            <person name="Song W.-J."/>
            <person name="Kurnit D.M."/>
        </authorList>
    </citation>
    <scope>NUCLEOTIDE SEQUENCE [LARGE SCALE GENOMIC DNA]</scope>
    <source>
        <strain evidence="11 12">CGB1038-1_S1</strain>
    </source>
</reference>
<dbReference type="EMBL" id="MSTR01000008">
    <property type="protein sequence ID" value="ONN42917.1"/>
    <property type="molecule type" value="Genomic_DNA"/>
</dbReference>
<feature type="transmembrane region" description="Helical" evidence="8">
    <location>
        <begin position="20"/>
        <end position="44"/>
    </location>
</feature>
<dbReference type="GO" id="GO:0031460">
    <property type="term" value="P:glycine betaine transport"/>
    <property type="evidence" value="ECO:0007669"/>
    <property type="project" value="TreeGrafter"/>
</dbReference>
<dbReference type="Proteomes" id="UP000189299">
    <property type="component" value="Unassembled WGS sequence"/>
</dbReference>
<evidence type="ECO:0000256" key="6">
    <source>
        <dbReference type="ARBA" id="ARBA00035642"/>
    </source>
</evidence>
<dbReference type="PANTHER" id="PTHR30177">
    <property type="entry name" value="GLYCINE BETAINE/L-PROLINE TRANSPORT SYSTEM PERMEASE PROTEIN PROW"/>
    <property type="match status" value="1"/>
</dbReference>
<dbReference type="InterPro" id="IPR000515">
    <property type="entry name" value="MetI-like"/>
</dbReference>
<dbReference type="FunFam" id="1.10.3720.10:FF:000001">
    <property type="entry name" value="Glycine betaine ABC transporter, permease"/>
    <property type="match status" value="1"/>
</dbReference>
<evidence type="ECO:0000259" key="9">
    <source>
        <dbReference type="PROSITE" id="PS50928"/>
    </source>
</evidence>
<dbReference type="Gene3D" id="3.40.190.120">
    <property type="entry name" value="Osmoprotection protein (prox), domain 2"/>
    <property type="match status" value="1"/>
</dbReference>
<comment type="subcellular location">
    <subcellularLocation>
        <location evidence="8">Cell membrane</location>
        <topology evidence="8">Multi-pass membrane protein</topology>
    </subcellularLocation>
    <subcellularLocation>
        <location evidence="1">Membrane</location>
        <topology evidence="1">Multi-pass membrane protein</topology>
    </subcellularLocation>
</comment>
<dbReference type="FunFam" id="3.40.190.120:FF:000002">
    <property type="entry name" value="Osmoprotectant ABC transporter, permease protein"/>
    <property type="match status" value="1"/>
</dbReference>
<dbReference type="InterPro" id="IPR058089">
    <property type="entry name" value="EgtUBC_SBD"/>
</dbReference>
<sequence length="512" mass="56539">MNTFIETLSERKEELFAATFQHLSISLIALLIAAVIAIPLAIWAVNHKRMAEFLLQVTSVLQTIPSLALLGLLIPFVGIGTLPALIALILYALLPIFQSTYIGLAEIDPSIEEAAVAFGMSRFRRLIKVELPIALPVIISGIRTALVLIIGTATLAALIGAGGLGTFILLGIDRNTPVLTLIGAISSALLAIVFSSLIRLLQHLKPRYTMITLGLILTLVAGASIYQTGFLKQEKITIAGKLGAEPDILIQMYKGLIEEETEAEVELKPNFGKTSFLFSALENKQIDIYPEFTGTVLESLVTVPESIKDQKLTKEETYHEANRLLNEQFSMTLLSPMAYQNTYALAVKRDFADEHQLKSISDLAKIENQIKAGFTLEFIDRADGYKGIQELYQLDFPSVQSMEPSLRYQAINNGDVNVVDAYSTDSELKQYDLVVLEDDRGLFPTYQGAPLMNEDFANDHPEVVAALEKLSGKITEEQMQTMNYQVNVEKKQPAEVARQFLVDQGLVKEDNN</sequence>
<evidence type="ECO:0000256" key="7">
    <source>
        <dbReference type="ARBA" id="ARBA00035652"/>
    </source>
</evidence>
<dbReference type="Pfam" id="PF04069">
    <property type="entry name" value="OpuAC"/>
    <property type="match status" value="1"/>
</dbReference>
<dbReference type="CDD" id="cd06261">
    <property type="entry name" value="TM_PBP2"/>
    <property type="match status" value="1"/>
</dbReference>
<comment type="caution">
    <text evidence="11">The sequence shown here is derived from an EMBL/GenBank/DDBJ whole genome shotgun (WGS) entry which is preliminary data.</text>
</comment>
<feature type="transmembrane region" description="Helical" evidence="8">
    <location>
        <begin position="64"/>
        <end position="94"/>
    </location>
</feature>
<name>A0A1V2UHT5_ENTMU</name>
<evidence type="ECO:0000256" key="3">
    <source>
        <dbReference type="ARBA" id="ARBA00022692"/>
    </source>
</evidence>
<protein>
    <submittedName>
        <fullName evidence="10">ABC transporter permease/substrate-binding protein</fullName>
    </submittedName>
    <submittedName>
        <fullName evidence="11">Glycine/betaine ABC transporter permease</fullName>
    </submittedName>
</protein>
<dbReference type="Gene3D" id="3.40.190.10">
    <property type="entry name" value="Periplasmic binding protein-like II"/>
    <property type="match status" value="1"/>
</dbReference>
<dbReference type="PANTHER" id="PTHR30177:SF4">
    <property type="entry name" value="OSMOPROTECTANT IMPORT PERMEASE PROTEIN OSMW"/>
    <property type="match status" value="1"/>
</dbReference>
<gene>
    <name evidence="11" type="ORF">BTN92_09145</name>
    <name evidence="10" type="ORF">HI921_02280</name>
</gene>
<comment type="similarity">
    <text evidence="7">In the N-terminal section; belongs to the binding-protein-dependent transport system permease family.</text>
</comment>
<dbReference type="Proteomes" id="UP000557857">
    <property type="component" value="Unassembled WGS sequence"/>
</dbReference>
<comment type="similarity">
    <text evidence="6">In the C-terminal section; belongs to the OsmX family.</text>
</comment>
<dbReference type="Gene3D" id="1.10.3720.10">
    <property type="entry name" value="MetI-like"/>
    <property type="match status" value="1"/>
</dbReference>
<keyword evidence="3 8" id="KW-0812">Transmembrane</keyword>
<evidence type="ECO:0000256" key="1">
    <source>
        <dbReference type="ARBA" id="ARBA00004141"/>
    </source>
</evidence>
<dbReference type="OrthoDB" id="9801163at2"/>
<dbReference type="PROSITE" id="PS50928">
    <property type="entry name" value="ABC_TM1"/>
    <property type="match status" value="1"/>
</dbReference>
<dbReference type="CDD" id="cd13610">
    <property type="entry name" value="PBP2_ChoS"/>
    <property type="match status" value="1"/>
</dbReference>
<dbReference type="SUPFAM" id="SSF161098">
    <property type="entry name" value="MetI-like"/>
    <property type="match status" value="1"/>
</dbReference>
<dbReference type="GO" id="GO:0043190">
    <property type="term" value="C:ATP-binding cassette (ABC) transporter complex"/>
    <property type="evidence" value="ECO:0007669"/>
    <property type="project" value="InterPro"/>
</dbReference>
<keyword evidence="4 8" id="KW-1133">Transmembrane helix</keyword>
<evidence type="ECO:0000313" key="11">
    <source>
        <dbReference type="EMBL" id="ONN42917.1"/>
    </source>
</evidence>
<organism evidence="11 12">
    <name type="scientific">Enterococcus mundtii</name>
    <dbReference type="NCBI Taxonomy" id="53346"/>
    <lineage>
        <taxon>Bacteria</taxon>
        <taxon>Bacillati</taxon>
        <taxon>Bacillota</taxon>
        <taxon>Bacilli</taxon>
        <taxon>Lactobacillales</taxon>
        <taxon>Enterococcaceae</taxon>
        <taxon>Enterococcus</taxon>
    </lineage>
</organism>
<accession>A0A1V2UHT5</accession>
<keyword evidence="2 8" id="KW-0813">Transport</keyword>
<dbReference type="InterPro" id="IPR007210">
    <property type="entry name" value="ABC_Gly_betaine_transp_sub-bd"/>
</dbReference>
<dbReference type="AlphaFoldDB" id="A0A1V2UHT5"/>
<dbReference type="RefSeq" id="WP_077151639.1">
    <property type="nucleotide sequence ID" value="NZ_BQWJ01000003.1"/>
</dbReference>
<feature type="transmembrane region" description="Helical" evidence="8">
    <location>
        <begin position="208"/>
        <end position="226"/>
    </location>
</feature>
<dbReference type="STRING" id="53346.A5802_000758"/>
<keyword evidence="5 8" id="KW-0472">Membrane</keyword>